<dbReference type="Gene3D" id="3.10.310.70">
    <property type="match status" value="1"/>
</dbReference>
<dbReference type="Gene3D" id="3.20.20.140">
    <property type="entry name" value="Metal-dependent hydrolases"/>
    <property type="match status" value="1"/>
</dbReference>
<feature type="domain" description="Amidohydrolase 3" evidence="2">
    <location>
        <begin position="81"/>
        <end position="579"/>
    </location>
</feature>
<dbReference type="Proteomes" id="UP001348817">
    <property type="component" value="Chromosome"/>
</dbReference>
<dbReference type="PROSITE" id="PS51257">
    <property type="entry name" value="PROKAR_LIPOPROTEIN"/>
    <property type="match status" value="1"/>
</dbReference>
<keyword evidence="1" id="KW-0732">Signal</keyword>
<gene>
    <name evidence="3" type="ORF">FUAX_23690</name>
</gene>
<evidence type="ECO:0000256" key="1">
    <source>
        <dbReference type="SAM" id="SignalP"/>
    </source>
</evidence>
<dbReference type="KEGG" id="fax:FUAX_23690"/>
<dbReference type="SUPFAM" id="SSF51338">
    <property type="entry name" value="Composite domain of metallo-dependent hydrolases"/>
    <property type="match status" value="1"/>
</dbReference>
<accession>A0AAU9CX05</accession>
<reference evidence="3 4" key="1">
    <citation type="submission" date="2021-12" db="EMBL/GenBank/DDBJ databases">
        <title>Genome sequencing of bacteria with rrn-lacking chromosome and rrn-plasmid.</title>
        <authorList>
            <person name="Anda M."/>
            <person name="Iwasaki W."/>
        </authorList>
    </citation>
    <scope>NUCLEOTIDE SEQUENCE [LARGE SCALE GENOMIC DNA]</scope>
    <source>
        <strain evidence="3 4">DSM 100852</strain>
    </source>
</reference>
<dbReference type="GO" id="GO:0016810">
    <property type="term" value="F:hydrolase activity, acting on carbon-nitrogen (but not peptide) bonds"/>
    <property type="evidence" value="ECO:0007669"/>
    <property type="project" value="InterPro"/>
</dbReference>
<dbReference type="CDD" id="cd01300">
    <property type="entry name" value="YtcJ_like"/>
    <property type="match status" value="1"/>
</dbReference>
<proteinExistence type="predicted"/>
<dbReference type="PANTHER" id="PTHR22642:SF2">
    <property type="entry name" value="PROTEIN LONG AFTER FAR-RED 3"/>
    <property type="match status" value="1"/>
</dbReference>
<keyword evidence="4" id="KW-1185">Reference proteome</keyword>
<name>A0AAU9CX05_9BACT</name>
<dbReference type="SUPFAM" id="SSF51556">
    <property type="entry name" value="Metallo-dependent hydrolases"/>
    <property type="match status" value="1"/>
</dbReference>
<protein>
    <submittedName>
        <fullName evidence="3">Amidohydrolase</fullName>
    </submittedName>
</protein>
<dbReference type="PANTHER" id="PTHR22642">
    <property type="entry name" value="IMIDAZOLONEPROPIONASE"/>
    <property type="match status" value="1"/>
</dbReference>
<organism evidence="3 4">
    <name type="scientific">Fulvitalea axinellae</name>
    <dbReference type="NCBI Taxonomy" id="1182444"/>
    <lineage>
        <taxon>Bacteria</taxon>
        <taxon>Pseudomonadati</taxon>
        <taxon>Bacteroidota</taxon>
        <taxon>Cytophagia</taxon>
        <taxon>Cytophagales</taxon>
        <taxon>Persicobacteraceae</taxon>
        <taxon>Fulvitalea</taxon>
    </lineage>
</organism>
<dbReference type="InterPro" id="IPR011059">
    <property type="entry name" value="Metal-dep_hydrolase_composite"/>
</dbReference>
<dbReference type="InterPro" id="IPR013108">
    <property type="entry name" value="Amidohydro_3"/>
</dbReference>
<feature type="chain" id="PRO_5043314090" evidence="1">
    <location>
        <begin position="20"/>
        <end position="600"/>
    </location>
</feature>
<dbReference type="AlphaFoldDB" id="A0AAU9CX05"/>
<dbReference type="EMBL" id="AP025314">
    <property type="protein sequence ID" value="BDD09937.1"/>
    <property type="molecule type" value="Genomic_DNA"/>
</dbReference>
<dbReference type="Gene3D" id="2.30.40.10">
    <property type="entry name" value="Urease, subunit C, domain 1"/>
    <property type="match status" value="1"/>
</dbReference>
<dbReference type="InterPro" id="IPR033932">
    <property type="entry name" value="YtcJ-like"/>
</dbReference>
<evidence type="ECO:0000313" key="3">
    <source>
        <dbReference type="EMBL" id="BDD09937.1"/>
    </source>
</evidence>
<evidence type="ECO:0000313" key="4">
    <source>
        <dbReference type="Proteomes" id="UP001348817"/>
    </source>
</evidence>
<dbReference type="Pfam" id="PF07969">
    <property type="entry name" value="Amidohydro_3"/>
    <property type="match status" value="1"/>
</dbReference>
<evidence type="ECO:0000259" key="2">
    <source>
        <dbReference type="Pfam" id="PF07969"/>
    </source>
</evidence>
<feature type="signal peptide" evidence="1">
    <location>
        <begin position="1"/>
        <end position="19"/>
    </location>
</feature>
<dbReference type="RefSeq" id="WP_338391521.1">
    <property type="nucleotide sequence ID" value="NZ_AP025314.1"/>
</dbReference>
<dbReference type="InterPro" id="IPR032466">
    <property type="entry name" value="Metal_Hydrolase"/>
</dbReference>
<sequence length="600" mass="66605">MKSRYFCAILFGLTLSVFACSSKKQEEAPSGKFADWVFVNGIVYLMDTDLTKTEAIAISADTITALGKNGQVDDWIGPNTKVVDLKGRMLMPGFVESHIHPAVAGLLNTGVQLLEFSTKKEIMEALKAYSERHPYKKAIFGFGWSNDLFEPNGPHKSELDSVIHNRPVFLIANDAHSAWVNSEALELLDIGKDTPDPLPGVHFYKRDKNGEPTGWLVEGGAFWPQLPKLGLGSSSDFKQGLKEILPVLASFGITSLFDAGVPGLERYALAALTELERDDDLPVRYYTSHYVTSPTEAEDAVKDFLALKEEFTSELVIPSAIKIPNDGTIEAETAALLEPYTDHPKNSGAVMLDQETLTRLLIQADSAGIDTHIHAIGDRTAHEALNAIKASQDKTGRKDTRHTICHLQLVREKDIKRFANLGVIAQVSPQWPQDLHSTYYKLWVKELGKRRANHQFEFRTFLKNRVIMSLGSDFPATGGTLTESSPMYGIETGRTRQVPGKPNSFPIPQKSERVSVAELLRGYTYNGAYQLRSEKQIGSLKVGKKADVIILDENPLTVPVHQLHATQVLFTMMGGKVTHNRLNDFEFRTGTDTDLREIIK</sequence>